<feature type="transmembrane region" description="Helical" evidence="9">
    <location>
        <begin position="36"/>
        <end position="61"/>
    </location>
</feature>
<dbReference type="PANTHER" id="PTHR13680:SF5">
    <property type="entry name" value="CDGSH IRON-SULFUR DOMAIN-CONTAINING PROTEIN 1"/>
    <property type="match status" value="1"/>
</dbReference>
<dbReference type="PANTHER" id="PTHR13680">
    <property type="entry name" value="CDGSH IRON-SULFUR DOMAIN-CONTAINING PROTEIN 1"/>
    <property type="match status" value="1"/>
</dbReference>
<keyword evidence="9" id="KW-0256">Endoplasmic reticulum</keyword>
<dbReference type="GO" id="GO:0005741">
    <property type="term" value="C:mitochondrial outer membrane"/>
    <property type="evidence" value="ECO:0007669"/>
    <property type="project" value="TreeGrafter"/>
</dbReference>
<evidence type="ECO:0000256" key="4">
    <source>
        <dbReference type="ARBA" id="ARBA00022723"/>
    </source>
</evidence>
<evidence type="ECO:0000256" key="9">
    <source>
        <dbReference type="RuleBase" id="RU369084"/>
    </source>
</evidence>
<keyword evidence="8 9" id="KW-0472">Membrane</keyword>
<evidence type="ECO:0000256" key="7">
    <source>
        <dbReference type="ARBA" id="ARBA00023014"/>
    </source>
</evidence>
<evidence type="ECO:0000256" key="1">
    <source>
        <dbReference type="ARBA" id="ARBA00004167"/>
    </source>
</evidence>
<keyword evidence="4 9" id="KW-0479">Metal-binding</keyword>
<evidence type="ECO:0000256" key="2">
    <source>
        <dbReference type="ARBA" id="ARBA00022692"/>
    </source>
</evidence>
<comment type="similarity">
    <text evidence="9">Belongs to the CISD protein family. CISD2 subfamily.</text>
</comment>
<evidence type="ECO:0000256" key="3">
    <source>
        <dbReference type="ARBA" id="ARBA00022714"/>
    </source>
</evidence>
<dbReference type="WBParaSite" id="MCU_003088-RA">
    <property type="protein sequence ID" value="MCU_003088-RA"/>
    <property type="gene ID" value="MCU_003088"/>
</dbReference>
<proteinExistence type="inferred from homology"/>
<dbReference type="SMART" id="SM00704">
    <property type="entry name" value="ZnF_CDGSH"/>
    <property type="match status" value="1"/>
</dbReference>
<keyword evidence="3 9" id="KW-0001">2Fe-2S</keyword>
<keyword evidence="6 9" id="KW-0408">Iron</keyword>
<comment type="cofactor">
    <cofactor evidence="9">
        <name>[2Fe-2S] cluster</name>
        <dbReference type="ChEBI" id="CHEBI:190135"/>
    </cofactor>
    <text evidence="9">Binds 1 [2Fe-2S] cluster.</text>
</comment>
<evidence type="ECO:0000256" key="6">
    <source>
        <dbReference type="ARBA" id="ARBA00023004"/>
    </source>
</evidence>
<organism evidence="11">
    <name type="scientific">Mesocestoides corti</name>
    <name type="common">Flatworm</name>
    <dbReference type="NCBI Taxonomy" id="53468"/>
    <lineage>
        <taxon>Eukaryota</taxon>
        <taxon>Metazoa</taxon>
        <taxon>Spiralia</taxon>
        <taxon>Lophotrochozoa</taxon>
        <taxon>Platyhelminthes</taxon>
        <taxon>Cestoda</taxon>
        <taxon>Eucestoda</taxon>
        <taxon>Cyclophyllidea</taxon>
        <taxon>Mesocestoididae</taxon>
        <taxon>Mesocestoides</taxon>
    </lineage>
</organism>
<dbReference type="Pfam" id="PF10660">
    <property type="entry name" value="MitoNEET_N"/>
    <property type="match status" value="1"/>
</dbReference>
<keyword evidence="7 9" id="KW-0411">Iron-sulfur</keyword>
<dbReference type="Pfam" id="PF09360">
    <property type="entry name" value="zf-CDGSH"/>
    <property type="match status" value="1"/>
</dbReference>
<comment type="subcellular location">
    <subcellularLocation>
        <location evidence="9">Endoplasmic reticulum membrane</location>
        <topology evidence="9">Single-pass membrane protein</topology>
    </subcellularLocation>
    <subcellularLocation>
        <location evidence="1">Membrane</location>
        <topology evidence="1">Single-pass membrane protein</topology>
    </subcellularLocation>
</comment>
<reference evidence="11" key="1">
    <citation type="submission" date="2019-11" db="UniProtKB">
        <authorList>
            <consortium name="WormBaseParasite"/>
        </authorList>
    </citation>
    <scope>IDENTIFICATION</scope>
</reference>
<dbReference type="Gene3D" id="3.40.5.90">
    <property type="entry name" value="CDGSH iron-sulfur domain, mitoNEET-type"/>
    <property type="match status" value="1"/>
</dbReference>
<dbReference type="InterPro" id="IPR042216">
    <property type="entry name" value="MitoNEET_CISD"/>
</dbReference>
<dbReference type="GO" id="GO:0005789">
    <property type="term" value="C:endoplasmic reticulum membrane"/>
    <property type="evidence" value="ECO:0007669"/>
    <property type="project" value="UniProtKB-SubCell"/>
</dbReference>
<accession>A0A5K3EU81</accession>
<name>A0A5K3EU81_MESCO</name>
<evidence type="ECO:0000256" key="5">
    <source>
        <dbReference type="ARBA" id="ARBA00022989"/>
    </source>
</evidence>
<evidence type="ECO:0000259" key="10">
    <source>
        <dbReference type="SMART" id="SM00704"/>
    </source>
</evidence>
<feature type="domain" description="Iron-binding zinc finger CDGSH type" evidence="10">
    <location>
        <begin position="76"/>
        <end position="114"/>
    </location>
</feature>
<dbReference type="InterPro" id="IPR045131">
    <property type="entry name" value="CISD1/2"/>
</dbReference>
<sequence length="130" mass="14570">MNILSNTVRVHLPNTLRDVPIPDSLSGFFSLSLKEMFGLTIFGGVSAALGYSVFFTVRSFLSSGHLNTMVKKNQEKVVDFVDIESIHEKKVFCRCWKSKKFPLCDGAHNKHNQETGDNVGPLIIEVKKNK</sequence>
<keyword evidence="5 9" id="KW-1133">Transmembrane helix</keyword>
<evidence type="ECO:0000313" key="11">
    <source>
        <dbReference type="WBParaSite" id="MCU_003088-RA"/>
    </source>
</evidence>
<dbReference type="FunFam" id="3.40.5.90:FF:000001">
    <property type="entry name" value="CDGSH iron-sulfur domain-containing protein 1"/>
    <property type="match status" value="1"/>
</dbReference>
<dbReference type="GO" id="GO:0046872">
    <property type="term" value="F:metal ion binding"/>
    <property type="evidence" value="ECO:0007669"/>
    <property type="project" value="UniProtKB-UniRule"/>
</dbReference>
<keyword evidence="2 9" id="KW-0812">Transmembrane</keyword>
<dbReference type="GO" id="GO:0051537">
    <property type="term" value="F:2 iron, 2 sulfur cluster binding"/>
    <property type="evidence" value="ECO:0007669"/>
    <property type="project" value="UniProtKB-UniRule"/>
</dbReference>
<dbReference type="InterPro" id="IPR019610">
    <property type="entry name" value="FeS-contain_mitoNEET_N"/>
</dbReference>
<dbReference type="GO" id="GO:0010506">
    <property type="term" value="P:regulation of autophagy"/>
    <property type="evidence" value="ECO:0007669"/>
    <property type="project" value="UniProtKB-UniRule"/>
</dbReference>
<evidence type="ECO:0000256" key="8">
    <source>
        <dbReference type="ARBA" id="ARBA00023136"/>
    </source>
</evidence>
<dbReference type="InterPro" id="IPR018967">
    <property type="entry name" value="FeS-contain_CDGSH-typ"/>
</dbReference>
<protein>
    <recommendedName>
        <fullName evidence="9">CDGSH iron-sulfur domain-containing protein 2 homologue</fullName>
    </recommendedName>
</protein>
<dbReference type="AlphaFoldDB" id="A0A5K3EU81"/>